<dbReference type="AlphaFoldDB" id="A0A6S6YG04"/>
<dbReference type="EMBL" id="LR778302">
    <property type="protein sequence ID" value="CAB1371328.1"/>
    <property type="molecule type" value="Genomic_DNA"/>
</dbReference>
<geneLocation type="plasmid" evidence="1 2">
    <name>pI</name>
</geneLocation>
<organism evidence="1 2">
    <name type="scientific">Denitratisoma oestradiolicum</name>
    <dbReference type="NCBI Taxonomy" id="311182"/>
    <lineage>
        <taxon>Bacteria</taxon>
        <taxon>Pseudomonadati</taxon>
        <taxon>Pseudomonadota</taxon>
        <taxon>Betaproteobacteria</taxon>
        <taxon>Nitrosomonadales</taxon>
        <taxon>Sterolibacteriaceae</taxon>
        <taxon>Denitratisoma</taxon>
    </lineage>
</organism>
<evidence type="ECO:0000313" key="1">
    <source>
        <dbReference type="EMBL" id="CAB1371328.1"/>
    </source>
</evidence>
<proteinExistence type="predicted"/>
<dbReference type="KEGG" id="doe:DENOEST_P0170"/>
<sequence>MLMTPARLRGRALFGLRPAARHPAALGRYGFAVRRGPSRVFSVGVRAGQGFGSRKPKRGLCLACAKRGMTQWRATATGMLRWCQYCQHSEGQGVYDLLHQNSRRR</sequence>
<accession>A0A6S6YG04</accession>
<name>A0A6S6YG04_9PROT</name>
<evidence type="ECO:0000313" key="2">
    <source>
        <dbReference type="Proteomes" id="UP000515733"/>
    </source>
</evidence>
<gene>
    <name evidence="1" type="ORF">DENOEST_P0170</name>
</gene>
<reference evidence="1 2" key="1">
    <citation type="submission" date="2020-03" db="EMBL/GenBank/DDBJ databases">
        <authorList>
            <consortium name="Genoscope - CEA"/>
            <person name="William W."/>
        </authorList>
    </citation>
    <scope>NUCLEOTIDE SEQUENCE [LARGE SCALE GENOMIC DNA]</scope>
    <source>
        <strain evidence="2">DSM 16959</strain>
        <plasmid evidence="1 2">pI</plasmid>
    </source>
</reference>
<keyword evidence="1" id="KW-0614">Plasmid</keyword>
<protein>
    <submittedName>
        <fullName evidence="1">Uncharacterized protein</fullName>
    </submittedName>
</protein>
<keyword evidence="2" id="KW-1185">Reference proteome</keyword>
<dbReference type="Proteomes" id="UP000515733">
    <property type="component" value="Plasmid pI"/>
</dbReference>